<dbReference type="AlphaFoldDB" id="A0A482TCW1"/>
<feature type="compositionally biased region" description="Basic and acidic residues" evidence="1">
    <location>
        <begin position="172"/>
        <end position="181"/>
    </location>
</feature>
<evidence type="ECO:0000313" key="3">
    <source>
        <dbReference type="Proteomes" id="UP000294028"/>
    </source>
</evidence>
<sequence length="266" mass="28221">MRQLRSCDFCGGDAAGIYEVLPAELSPTESEQRRVVLCDGCLETLETVIDPLLNRLRAGGSGQSVEKDTQRERSSSPNPTPASTESGEHGGVEGSGQSPDTSATAQTPAETLVGEDSSTATDHSAAEAEPVSDKQPVGEEADDATEDTPSAAVETSDASASGDDTAGAADEGEQRESRADDETTNETDETPTETKETDAEPAESEPPNFRKVMRLLNNREFPVERTEFADLASGAYDLDPSQVDDIIEYAIHRDVLADDGGQLRRA</sequence>
<feature type="compositionally biased region" description="Basic and acidic residues" evidence="1">
    <location>
        <begin position="65"/>
        <end position="74"/>
    </location>
</feature>
<name>A0A482TCW1_9EURY</name>
<feature type="compositionally biased region" description="Low complexity" evidence="1">
    <location>
        <begin position="154"/>
        <end position="169"/>
    </location>
</feature>
<reference evidence="2 3" key="1">
    <citation type="submission" date="2018-12" db="EMBL/GenBank/DDBJ databases">
        <title>Genome analysis provides insights into bioremediation potentialities of Halogeometricum borinquense strain N11.</title>
        <authorList>
            <person name="Najjari A."/>
            <person name="Youssef N."/>
            <person name="Fhoula I."/>
            <person name="Ben Dhia O."/>
            <person name="Mahjoubi M."/>
            <person name="Ouzari H.I."/>
            <person name="Cherif A."/>
        </authorList>
    </citation>
    <scope>NUCLEOTIDE SEQUENCE [LARGE SCALE GENOMIC DNA]</scope>
    <source>
        <strain evidence="2 3">N11</strain>
    </source>
</reference>
<dbReference type="EMBL" id="RZHH01000002">
    <property type="protein sequence ID" value="RYJ15450.1"/>
    <property type="molecule type" value="Genomic_DNA"/>
</dbReference>
<dbReference type="Proteomes" id="UP000294028">
    <property type="component" value="Unassembled WGS sequence"/>
</dbReference>
<protein>
    <submittedName>
        <fullName evidence="2">Uncharacterized protein</fullName>
    </submittedName>
</protein>
<feature type="compositionally biased region" description="Polar residues" evidence="1">
    <location>
        <begin position="97"/>
        <end position="109"/>
    </location>
</feature>
<evidence type="ECO:0000313" key="2">
    <source>
        <dbReference type="EMBL" id="RYJ15450.1"/>
    </source>
</evidence>
<feature type="compositionally biased region" description="Acidic residues" evidence="1">
    <location>
        <begin position="182"/>
        <end position="191"/>
    </location>
</feature>
<feature type="region of interest" description="Disordered" evidence="1">
    <location>
        <begin position="58"/>
        <end position="210"/>
    </location>
</feature>
<organism evidence="2 3">
    <name type="scientific">Halogeometricum borinquense</name>
    <dbReference type="NCBI Taxonomy" id="60847"/>
    <lineage>
        <taxon>Archaea</taxon>
        <taxon>Methanobacteriati</taxon>
        <taxon>Methanobacteriota</taxon>
        <taxon>Stenosarchaea group</taxon>
        <taxon>Halobacteria</taxon>
        <taxon>Halobacteriales</taxon>
        <taxon>Haloferacaceae</taxon>
        <taxon>Halogeometricum</taxon>
    </lineage>
</organism>
<gene>
    <name evidence="2" type="ORF">ELS19_13465</name>
</gene>
<proteinExistence type="predicted"/>
<evidence type="ECO:0000256" key="1">
    <source>
        <dbReference type="SAM" id="MobiDB-lite"/>
    </source>
</evidence>
<comment type="caution">
    <text evidence="2">The sequence shown here is derived from an EMBL/GenBank/DDBJ whole genome shotgun (WGS) entry which is preliminary data.</text>
</comment>
<accession>A0A482TCW1</accession>